<dbReference type="Proteomes" id="UP000280395">
    <property type="component" value="Unassembled WGS sequence"/>
</dbReference>
<reference evidence="1 2" key="1">
    <citation type="submission" date="2018-08" db="EMBL/GenBank/DDBJ databases">
        <title>Recombination of ecologically and evolutionarily significant loci maintains genetic cohesion in the Pseudomonas syringae species complex.</title>
        <authorList>
            <person name="Dillon M."/>
            <person name="Thakur S."/>
            <person name="Almeida R.N.D."/>
            <person name="Weir B.S."/>
            <person name="Guttman D.S."/>
        </authorList>
    </citation>
    <scope>NUCLEOTIDE SEQUENCE [LARGE SCALE GENOMIC DNA]</scope>
    <source>
        <strain evidence="1 2">ICMP 14479</strain>
    </source>
</reference>
<dbReference type="AlphaFoldDB" id="A0A3M5VNM0"/>
<sequence length="58" mass="6803">MVCVRDHRKLRDATDARGLFDEFAESDQCEVRGCQYLQRSDRAAEDAYFKAQICRDSR</sequence>
<accession>A0A3M5VNM0</accession>
<protein>
    <submittedName>
        <fullName evidence="1">Uncharacterized protein</fullName>
    </submittedName>
</protein>
<organism evidence="1 2">
    <name type="scientific">Pseudomonas syringae pv. avii</name>
    <dbReference type="NCBI Taxonomy" id="663959"/>
    <lineage>
        <taxon>Bacteria</taxon>
        <taxon>Pseudomonadati</taxon>
        <taxon>Pseudomonadota</taxon>
        <taxon>Gammaproteobacteria</taxon>
        <taxon>Pseudomonadales</taxon>
        <taxon>Pseudomonadaceae</taxon>
        <taxon>Pseudomonas</taxon>
        <taxon>Pseudomonas syringae</taxon>
    </lineage>
</organism>
<evidence type="ECO:0000313" key="1">
    <source>
        <dbReference type="EMBL" id="RMU59354.1"/>
    </source>
</evidence>
<gene>
    <name evidence="1" type="ORF">ALP29_201654</name>
</gene>
<evidence type="ECO:0000313" key="2">
    <source>
        <dbReference type="Proteomes" id="UP000280395"/>
    </source>
</evidence>
<name>A0A3M5VNM0_PSESX</name>
<proteinExistence type="predicted"/>
<dbReference type="EMBL" id="RBUA01000529">
    <property type="protein sequence ID" value="RMU59354.1"/>
    <property type="molecule type" value="Genomic_DNA"/>
</dbReference>
<comment type="caution">
    <text evidence="1">The sequence shown here is derived from an EMBL/GenBank/DDBJ whole genome shotgun (WGS) entry which is preliminary data.</text>
</comment>